<comment type="caution">
    <text evidence="2">The sequence shown here is derived from an EMBL/GenBank/DDBJ whole genome shotgun (WGS) entry which is preliminary data.</text>
</comment>
<name>A0AAU9K2Z9_9CILI</name>
<accession>A0AAU9K2Z9</accession>
<dbReference type="Proteomes" id="UP001162131">
    <property type="component" value="Unassembled WGS sequence"/>
</dbReference>
<keyword evidence="1" id="KW-0175">Coiled coil</keyword>
<dbReference type="AlphaFoldDB" id="A0AAU9K2Z9"/>
<dbReference type="CDD" id="cd11685">
    <property type="entry name" value="UEV_TSG101-like"/>
    <property type="match status" value="1"/>
</dbReference>
<keyword evidence="3" id="KW-1185">Reference proteome</keyword>
<organism evidence="2 3">
    <name type="scientific">Blepharisma stoltei</name>
    <dbReference type="NCBI Taxonomy" id="1481888"/>
    <lineage>
        <taxon>Eukaryota</taxon>
        <taxon>Sar</taxon>
        <taxon>Alveolata</taxon>
        <taxon>Ciliophora</taxon>
        <taxon>Postciliodesmatophora</taxon>
        <taxon>Heterotrichea</taxon>
        <taxon>Heterotrichida</taxon>
        <taxon>Blepharismidae</taxon>
        <taxon>Blepharisma</taxon>
    </lineage>
</organism>
<reference evidence="2" key="1">
    <citation type="submission" date="2021-09" db="EMBL/GenBank/DDBJ databases">
        <authorList>
            <consortium name="AG Swart"/>
            <person name="Singh M."/>
            <person name="Singh A."/>
            <person name="Seah K."/>
            <person name="Emmerich C."/>
        </authorList>
    </citation>
    <scope>NUCLEOTIDE SEQUENCE</scope>
    <source>
        <strain evidence="2">ATCC30299</strain>
    </source>
</reference>
<evidence type="ECO:0000313" key="2">
    <source>
        <dbReference type="EMBL" id="CAG9332913.1"/>
    </source>
</evidence>
<dbReference type="Gene3D" id="3.10.110.10">
    <property type="entry name" value="Ubiquitin Conjugating Enzyme"/>
    <property type="match status" value="1"/>
</dbReference>
<feature type="coiled-coil region" evidence="1">
    <location>
        <begin position="176"/>
        <end position="237"/>
    </location>
</feature>
<dbReference type="SUPFAM" id="SSF54495">
    <property type="entry name" value="UBC-like"/>
    <property type="match status" value="1"/>
</dbReference>
<dbReference type="InterPro" id="IPR016135">
    <property type="entry name" value="UBQ-conjugating_enzyme/RWD"/>
</dbReference>
<protein>
    <submittedName>
        <fullName evidence="2">Uncharacterized protein</fullName>
    </submittedName>
</protein>
<evidence type="ECO:0000256" key="1">
    <source>
        <dbReference type="SAM" id="Coils"/>
    </source>
</evidence>
<sequence>MAYPGTISNEHQAMAQIRQRYPEIRQGHNGGYEILLQLQMGALYISLYFPKQFPSAPPSIFVASPVEHALIGENFKINYPEEKIWTSRTPLLAVIQNIHSAFMKDPPRIKPPQQEDLPNFTEILRKNPMPVEDEEDMRDVIYTRVQKAINLTEERDKLLNEVIEKTEFILSKKAEIDKIVNENRSKISEIDELTKQFGRLVNESQQISVRVDQQGVVEDLKRKETAVNQELQDLRKQFMDGEITADKYIHKSKKLMIQSKYMRLIQAK</sequence>
<gene>
    <name evidence="2" type="ORF">BSTOLATCC_MIC57199</name>
</gene>
<dbReference type="EMBL" id="CAJZBQ010000055">
    <property type="protein sequence ID" value="CAG9332913.1"/>
    <property type="molecule type" value="Genomic_DNA"/>
</dbReference>
<proteinExistence type="predicted"/>
<evidence type="ECO:0000313" key="3">
    <source>
        <dbReference type="Proteomes" id="UP001162131"/>
    </source>
</evidence>